<feature type="transmembrane region" description="Helical" evidence="8">
    <location>
        <begin position="354"/>
        <end position="371"/>
    </location>
</feature>
<dbReference type="GO" id="GO:0005886">
    <property type="term" value="C:plasma membrane"/>
    <property type="evidence" value="ECO:0007669"/>
    <property type="project" value="TreeGrafter"/>
</dbReference>
<dbReference type="PROSITE" id="PS50850">
    <property type="entry name" value="MFS"/>
    <property type="match status" value="1"/>
</dbReference>
<evidence type="ECO:0000259" key="9">
    <source>
        <dbReference type="PROSITE" id="PS50850"/>
    </source>
</evidence>
<feature type="transmembrane region" description="Helical" evidence="8">
    <location>
        <begin position="165"/>
        <end position="185"/>
    </location>
</feature>
<name>A0AA39LD86_SARSR</name>
<accession>A0AA39LD86</accession>
<comment type="subcellular location">
    <subcellularLocation>
        <location evidence="1">Endomembrane system</location>
        <topology evidence="1">Multi-pass membrane protein</topology>
    </subcellularLocation>
</comment>
<feature type="transmembrane region" description="Helical" evidence="8">
    <location>
        <begin position="407"/>
        <end position="429"/>
    </location>
</feature>
<feature type="transmembrane region" description="Helical" evidence="8">
    <location>
        <begin position="516"/>
        <end position="535"/>
    </location>
</feature>
<feature type="transmembrane region" description="Helical" evidence="8">
    <location>
        <begin position="441"/>
        <end position="464"/>
    </location>
</feature>
<evidence type="ECO:0000256" key="1">
    <source>
        <dbReference type="ARBA" id="ARBA00004127"/>
    </source>
</evidence>
<evidence type="ECO:0000256" key="4">
    <source>
        <dbReference type="ARBA" id="ARBA00022692"/>
    </source>
</evidence>
<comment type="caution">
    <text evidence="10">The sequence shown here is derived from an EMBL/GenBank/DDBJ whole genome shotgun (WGS) entry which is preliminary data.</text>
</comment>
<evidence type="ECO:0000256" key="3">
    <source>
        <dbReference type="ARBA" id="ARBA00022448"/>
    </source>
</evidence>
<dbReference type="Pfam" id="PF07690">
    <property type="entry name" value="MFS_1"/>
    <property type="match status" value="1"/>
</dbReference>
<feature type="transmembrane region" description="Helical" evidence="8">
    <location>
        <begin position="274"/>
        <end position="293"/>
    </location>
</feature>
<feature type="domain" description="Major facilitator superfamily (MFS) profile" evidence="9">
    <location>
        <begin position="36"/>
        <end position="539"/>
    </location>
</feature>
<protein>
    <recommendedName>
        <fullName evidence="9">Major facilitator superfamily (MFS) profile domain-containing protein</fullName>
    </recommendedName>
</protein>
<dbReference type="EMBL" id="JAPDFR010000001">
    <property type="protein sequence ID" value="KAK0392900.1"/>
    <property type="molecule type" value="Genomic_DNA"/>
</dbReference>
<evidence type="ECO:0000313" key="11">
    <source>
        <dbReference type="Proteomes" id="UP001175261"/>
    </source>
</evidence>
<evidence type="ECO:0000256" key="6">
    <source>
        <dbReference type="ARBA" id="ARBA00023065"/>
    </source>
</evidence>
<proteinExistence type="inferred from homology"/>
<feature type="transmembrane region" description="Helical" evidence="8">
    <location>
        <begin position="313"/>
        <end position="334"/>
    </location>
</feature>
<keyword evidence="11" id="KW-1185">Reference proteome</keyword>
<comment type="similarity">
    <text evidence="2">Belongs to the major facilitator superfamily.</text>
</comment>
<dbReference type="InterPro" id="IPR036259">
    <property type="entry name" value="MFS_trans_sf"/>
</dbReference>
<feature type="transmembrane region" description="Helical" evidence="8">
    <location>
        <begin position="378"/>
        <end position="395"/>
    </location>
</feature>
<keyword evidence="7 8" id="KW-0472">Membrane</keyword>
<feature type="transmembrane region" description="Helical" evidence="8">
    <location>
        <begin position="238"/>
        <end position="262"/>
    </location>
</feature>
<dbReference type="InterPro" id="IPR011701">
    <property type="entry name" value="MFS"/>
</dbReference>
<dbReference type="GO" id="GO:0015343">
    <property type="term" value="F:siderophore-iron transmembrane transporter activity"/>
    <property type="evidence" value="ECO:0007669"/>
    <property type="project" value="TreeGrafter"/>
</dbReference>
<dbReference type="GO" id="GO:0005768">
    <property type="term" value="C:endosome"/>
    <property type="evidence" value="ECO:0007669"/>
    <property type="project" value="TreeGrafter"/>
</dbReference>
<dbReference type="Gene3D" id="1.20.1250.20">
    <property type="entry name" value="MFS general substrate transporter like domains"/>
    <property type="match status" value="2"/>
</dbReference>
<evidence type="ECO:0000256" key="7">
    <source>
        <dbReference type="ARBA" id="ARBA00023136"/>
    </source>
</evidence>
<sequence length="565" mass="60675">MSATNIPPALQHGKPPGVVRIEAIASQLTTARRWVIFSSIFLVSYVTGLDFLVRGAYVPYATSSFSNHSLLSTINVLRAVVAAAVQPCAARLTDVFGRVEVYSFAILLSTVGTVAEAVSVNVQGFAAGAVLHQLGYTLSALTIVILIADITSVKNRMFFTFVSNWPFLINCFIGGNITSAVLSVTTWRWGIGMFAIMIPASALPLVVTMLVLDRQAKQANAEHEHGTSPFRLRSVQDLLWELDVIGVLILTAALAMTLVPLTLAGGQDSKWQDAGILAPLIIGVLLLPAFVLWESRTISPVLPLHLLRDRTVWACLTISCAFPFAFMVHGNYLFSLLVVSYDFSIEAATRVASLYSFCAVVSGTVVGVILIKVRRLKAFILAGILLWFVGAGLVYHYRGGADSQAGLIGGEIVIGTAAGLFSWTTLVMIQTAAQHQVVGILISLVFTVNSIGQALGNCVSGAIWSQTLFGELRRNLGDETLAASVYASPLAVVPGVPLGSPERDAIVVSYRMVQRVLTIVAMCVTAVMLVVALFLRDPVLSDRQTQPEADAAALDKVRRMEGERE</sequence>
<keyword evidence="3" id="KW-0813">Transport</keyword>
<dbReference type="Proteomes" id="UP001175261">
    <property type="component" value="Unassembled WGS sequence"/>
</dbReference>
<evidence type="ECO:0000313" key="10">
    <source>
        <dbReference type="EMBL" id="KAK0392900.1"/>
    </source>
</evidence>
<dbReference type="PANTHER" id="PTHR23501:SF92">
    <property type="entry name" value="GLUTATHIONE EXCHANGER 1-RELATED"/>
    <property type="match status" value="1"/>
</dbReference>
<organism evidence="10 11">
    <name type="scientific">Sarocladium strictum</name>
    <name type="common">Black bundle disease fungus</name>
    <name type="synonym">Acremonium strictum</name>
    <dbReference type="NCBI Taxonomy" id="5046"/>
    <lineage>
        <taxon>Eukaryota</taxon>
        <taxon>Fungi</taxon>
        <taxon>Dikarya</taxon>
        <taxon>Ascomycota</taxon>
        <taxon>Pezizomycotina</taxon>
        <taxon>Sordariomycetes</taxon>
        <taxon>Hypocreomycetidae</taxon>
        <taxon>Hypocreales</taxon>
        <taxon>Sarocladiaceae</taxon>
        <taxon>Sarocladium</taxon>
    </lineage>
</organism>
<feature type="transmembrane region" description="Helical" evidence="8">
    <location>
        <begin position="34"/>
        <end position="57"/>
    </location>
</feature>
<dbReference type="InterPro" id="IPR020846">
    <property type="entry name" value="MFS_dom"/>
</dbReference>
<feature type="transmembrane region" description="Helical" evidence="8">
    <location>
        <begin position="191"/>
        <end position="212"/>
    </location>
</feature>
<dbReference type="GO" id="GO:0005774">
    <property type="term" value="C:vacuolar membrane"/>
    <property type="evidence" value="ECO:0007669"/>
    <property type="project" value="TreeGrafter"/>
</dbReference>
<dbReference type="SUPFAM" id="SSF103473">
    <property type="entry name" value="MFS general substrate transporter"/>
    <property type="match status" value="1"/>
</dbReference>
<dbReference type="FunFam" id="1.20.1250.20:FF:000197">
    <property type="entry name" value="Siderophore iron transporter 1"/>
    <property type="match status" value="1"/>
</dbReference>
<evidence type="ECO:0000256" key="8">
    <source>
        <dbReference type="SAM" id="Phobius"/>
    </source>
</evidence>
<keyword evidence="6" id="KW-0406">Ion transport</keyword>
<reference evidence="10" key="1">
    <citation type="submission" date="2022-10" db="EMBL/GenBank/DDBJ databases">
        <title>Determination and structural analysis of whole genome sequence of Sarocladium strictum F4-1.</title>
        <authorList>
            <person name="Hu L."/>
            <person name="Jiang Y."/>
        </authorList>
    </citation>
    <scope>NUCLEOTIDE SEQUENCE</scope>
    <source>
        <strain evidence="10">F4-1</strain>
    </source>
</reference>
<evidence type="ECO:0000256" key="5">
    <source>
        <dbReference type="ARBA" id="ARBA00022989"/>
    </source>
</evidence>
<dbReference type="PANTHER" id="PTHR23501">
    <property type="entry name" value="MAJOR FACILITATOR SUPERFAMILY"/>
    <property type="match status" value="1"/>
</dbReference>
<dbReference type="AlphaFoldDB" id="A0AA39LD86"/>
<gene>
    <name evidence="10" type="ORF">NLU13_2394</name>
</gene>
<keyword evidence="5 8" id="KW-1133">Transmembrane helix</keyword>
<feature type="transmembrane region" description="Helical" evidence="8">
    <location>
        <begin position="134"/>
        <end position="153"/>
    </location>
</feature>
<keyword evidence="4 8" id="KW-0812">Transmembrane</keyword>
<evidence type="ECO:0000256" key="2">
    <source>
        <dbReference type="ARBA" id="ARBA00008335"/>
    </source>
</evidence>